<dbReference type="RefSeq" id="WP_244426573.1">
    <property type="nucleotide sequence ID" value="NZ_AJQT01000006.1"/>
</dbReference>
<dbReference type="KEGG" id="esj:SJ05684_c20250"/>
<dbReference type="Proteomes" id="UP000217211">
    <property type="component" value="Chromosome"/>
</dbReference>
<dbReference type="eggNOG" id="ENOG5033D05">
    <property type="taxonomic scope" value="Bacteria"/>
</dbReference>
<protein>
    <submittedName>
        <fullName evidence="1">Uncharacterized protein</fullName>
    </submittedName>
</protein>
<dbReference type="AlphaFoldDB" id="A0A249PCN0"/>
<dbReference type="STRING" id="716928.GCA_000261485_00168"/>
<keyword evidence="2" id="KW-1185">Reference proteome</keyword>
<dbReference type="EMBL" id="CP023067">
    <property type="protein sequence ID" value="ASY63467.1"/>
    <property type="molecule type" value="Genomic_DNA"/>
</dbReference>
<reference evidence="1 2" key="1">
    <citation type="submission" date="2017-08" db="EMBL/GenBank/DDBJ databases">
        <title>Multipartite genome sequences of Sinorhizobium species nodulating soybeans.</title>
        <authorList>
            <person name="Tian C.F."/>
        </authorList>
    </citation>
    <scope>NUCLEOTIDE SEQUENCE [LARGE SCALE GENOMIC DNA]</scope>
    <source>
        <strain evidence="1 2">CCBAU 05684</strain>
    </source>
</reference>
<gene>
    <name evidence="1" type="ORF">SJ05684_c20250</name>
</gene>
<evidence type="ECO:0000313" key="2">
    <source>
        <dbReference type="Proteomes" id="UP000217211"/>
    </source>
</evidence>
<proteinExistence type="predicted"/>
<accession>A0A249PCN0</accession>
<name>A0A249PCN0_9HYPH</name>
<sequence length="163" mass="17767">MAMTSSGTTLNSVASIKATSERGVFILRCNITDAEGNTYDADYCSRPDDMFGLNPMVRKWLADNPSFPIRPYIPPTAAEVRASLPRLTARKLRVGLLRAGISPRQVTAAIDAMPASVDREKAQIEWEYATTFARADRIVATISTALGLSDAQIDAMWTDALNV</sequence>
<evidence type="ECO:0000313" key="1">
    <source>
        <dbReference type="EMBL" id="ASY63467.1"/>
    </source>
</evidence>
<organism evidence="1 2">
    <name type="scientific">Sinorhizobium sojae CCBAU 05684</name>
    <dbReference type="NCBI Taxonomy" id="716928"/>
    <lineage>
        <taxon>Bacteria</taxon>
        <taxon>Pseudomonadati</taxon>
        <taxon>Pseudomonadota</taxon>
        <taxon>Alphaproteobacteria</taxon>
        <taxon>Hyphomicrobiales</taxon>
        <taxon>Rhizobiaceae</taxon>
        <taxon>Sinorhizobium/Ensifer group</taxon>
        <taxon>Sinorhizobium</taxon>
    </lineage>
</organism>